<organism evidence="3 4">
    <name type="scientific">Megalurothrips usitatus</name>
    <name type="common">bean blossom thrips</name>
    <dbReference type="NCBI Taxonomy" id="439358"/>
    <lineage>
        <taxon>Eukaryota</taxon>
        <taxon>Metazoa</taxon>
        <taxon>Ecdysozoa</taxon>
        <taxon>Arthropoda</taxon>
        <taxon>Hexapoda</taxon>
        <taxon>Insecta</taxon>
        <taxon>Pterygota</taxon>
        <taxon>Neoptera</taxon>
        <taxon>Paraneoptera</taxon>
        <taxon>Thysanoptera</taxon>
        <taxon>Terebrantia</taxon>
        <taxon>Thripoidea</taxon>
        <taxon>Thripidae</taxon>
        <taxon>Megalurothrips</taxon>
    </lineage>
</organism>
<accession>A0AAV7XBS2</accession>
<gene>
    <name evidence="3" type="ORF">ONE63_002932</name>
</gene>
<dbReference type="PROSITE" id="PS50025">
    <property type="entry name" value="LAM_G_DOMAIN"/>
    <property type="match status" value="1"/>
</dbReference>
<keyword evidence="4" id="KW-1185">Reference proteome</keyword>
<dbReference type="EMBL" id="JAPTSV010000013">
    <property type="protein sequence ID" value="KAJ1521249.1"/>
    <property type="molecule type" value="Genomic_DNA"/>
</dbReference>
<dbReference type="Pfam" id="PF00054">
    <property type="entry name" value="Laminin_G_1"/>
    <property type="match status" value="1"/>
</dbReference>
<proteinExistence type="predicted"/>
<dbReference type="CDD" id="cd00110">
    <property type="entry name" value="LamG"/>
    <property type="match status" value="1"/>
</dbReference>
<name>A0AAV7XBS2_9NEOP</name>
<dbReference type="Proteomes" id="UP001075354">
    <property type="component" value="Chromosome 13"/>
</dbReference>
<dbReference type="PANTHER" id="PTHR15036">
    <property type="entry name" value="PIKACHURIN-LIKE PROTEIN"/>
    <property type="match status" value="1"/>
</dbReference>
<dbReference type="InterPro" id="IPR001791">
    <property type="entry name" value="Laminin_G"/>
</dbReference>
<evidence type="ECO:0000313" key="3">
    <source>
        <dbReference type="EMBL" id="KAJ1521249.1"/>
    </source>
</evidence>
<dbReference type="InterPro" id="IPR050372">
    <property type="entry name" value="Neurexin-related_CASP"/>
</dbReference>
<feature type="domain" description="Laminin G" evidence="2">
    <location>
        <begin position="1"/>
        <end position="168"/>
    </location>
</feature>
<dbReference type="InterPro" id="IPR013320">
    <property type="entry name" value="ConA-like_dom_sf"/>
</dbReference>
<protein>
    <recommendedName>
        <fullName evidence="2">Laminin G domain-containing protein</fullName>
    </recommendedName>
</protein>
<dbReference type="PANTHER" id="PTHR15036:SF85">
    <property type="entry name" value="SP2353, ISOFORM A"/>
    <property type="match status" value="1"/>
</dbReference>
<dbReference type="GO" id="GO:0016020">
    <property type="term" value="C:membrane"/>
    <property type="evidence" value="ECO:0007669"/>
    <property type="project" value="UniProtKB-SubCell"/>
</dbReference>
<evidence type="ECO:0000313" key="4">
    <source>
        <dbReference type="Proteomes" id="UP001075354"/>
    </source>
</evidence>
<comment type="caution">
    <text evidence="1">Lacks conserved residue(s) required for the propagation of feature annotation.</text>
</comment>
<evidence type="ECO:0000259" key="2">
    <source>
        <dbReference type="PROSITE" id="PS50025"/>
    </source>
</evidence>
<comment type="caution">
    <text evidence="3">The sequence shown here is derived from an EMBL/GenBank/DDBJ whole genome shotgun (WGS) entry which is preliminary data.</text>
</comment>
<evidence type="ECO:0000256" key="1">
    <source>
        <dbReference type="PROSITE-ProRule" id="PRU00122"/>
    </source>
</evidence>
<dbReference type="Gene3D" id="2.60.120.200">
    <property type="match status" value="1"/>
</dbReference>
<dbReference type="AlphaFoldDB" id="A0AAV7XBS2"/>
<dbReference type="SMART" id="SM00282">
    <property type="entry name" value="LamG"/>
    <property type="match status" value="1"/>
</dbReference>
<sequence>MRMRSTASSGLVLWMGRHPEEDDGEVQAVHQRHGVHPSFGHDFLAVGIQDGLVHLRVDLGSGELFLGYNLTRVNDGQWHRVNVVRRGQEATISVDNGPALGRTAPGRLRQLNTNTGLYIGGVPDAARLTRGRYSVGVDGCLADVTLGEDLAYHVPLDDPQQAENVAACGAT</sequence>
<reference evidence="3" key="1">
    <citation type="submission" date="2022-12" db="EMBL/GenBank/DDBJ databases">
        <title>Chromosome-level genome assembly of the bean flower thrips Megalurothrips usitatus.</title>
        <authorList>
            <person name="Ma L."/>
            <person name="Liu Q."/>
            <person name="Li H."/>
            <person name="Cai W."/>
        </authorList>
    </citation>
    <scope>NUCLEOTIDE SEQUENCE</scope>
    <source>
        <strain evidence="3">Cailab_2022a</strain>
    </source>
</reference>
<dbReference type="SUPFAM" id="SSF49899">
    <property type="entry name" value="Concanavalin A-like lectins/glucanases"/>
    <property type="match status" value="1"/>
</dbReference>